<reference evidence="1 2" key="1">
    <citation type="submission" date="2015-07" db="EMBL/GenBank/DDBJ databases">
        <authorList>
            <consortium name="Pathogen Informatics"/>
        </authorList>
    </citation>
    <scope>NUCLEOTIDE SEQUENCE [LARGE SCALE GENOMIC DNA]</scope>
    <source>
        <strain evidence="1 2">A51</strain>
    </source>
</reference>
<proteinExistence type="predicted"/>
<dbReference type="Proteomes" id="UP000044806">
    <property type="component" value="Unassembled WGS sequence"/>
</dbReference>
<dbReference type="EMBL" id="CWOW01000019">
    <property type="protein sequence ID" value="CSB02858.1"/>
    <property type="molecule type" value="Genomic_DNA"/>
</dbReference>
<gene>
    <name evidence="1" type="ORF">ERS013165_03129</name>
</gene>
<evidence type="ECO:0000313" key="2">
    <source>
        <dbReference type="Proteomes" id="UP000044806"/>
    </source>
</evidence>
<accession>A0A655RK90</accession>
<protein>
    <submittedName>
        <fullName evidence="1">Uncharacterized protein</fullName>
    </submittedName>
</protein>
<name>A0A655RK90_VIBCL</name>
<evidence type="ECO:0000313" key="1">
    <source>
        <dbReference type="EMBL" id="CSB02858.1"/>
    </source>
</evidence>
<dbReference type="AlphaFoldDB" id="A0A655RK90"/>
<organism evidence="1 2">
    <name type="scientific">Vibrio cholerae</name>
    <dbReference type="NCBI Taxonomy" id="666"/>
    <lineage>
        <taxon>Bacteria</taxon>
        <taxon>Pseudomonadati</taxon>
        <taxon>Pseudomonadota</taxon>
        <taxon>Gammaproteobacteria</taxon>
        <taxon>Vibrionales</taxon>
        <taxon>Vibrionaceae</taxon>
        <taxon>Vibrio</taxon>
    </lineage>
</organism>
<sequence length="44" mass="5220">MLVDIACCELIFTRAVIQQGFVFRNQSLFLRTQRERLIHHCSLL</sequence>